<evidence type="ECO:0000313" key="2">
    <source>
        <dbReference type="Proteomes" id="UP001059597"/>
    </source>
</evidence>
<protein>
    <submittedName>
        <fullName evidence="1">Uncharacterized protein</fullName>
    </submittedName>
</protein>
<reference evidence="1" key="1">
    <citation type="submission" date="2022-06" db="EMBL/GenBank/DDBJ databases">
        <title>Complete genome sequence of Streptomyces nigrescens HEK616.</title>
        <authorList>
            <person name="Asamizu S."/>
            <person name="Onaka H."/>
        </authorList>
    </citation>
    <scope>NUCLEOTIDE SEQUENCE</scope>
    <source>
        <strain evidence="1">HEK616</strain>
        <plasmid evidence="1">SNP1</plasmid>
    </source>
</reference>
<gene>
    <name evidence="1" type="ORF">HEK616_81490</name>
</gene>
<geneLocation type="plasmid" evidence="1 2">
    <name>SNP1</name>
</geneLocation>
<proteinExistence type="predicted"/>
<sequence>MCTSPASAVRARATQPAVGTVAVAFPFNATPVLGIPGPNCALPKRCRSSADREDAYAFGFPAAAELSWAIDIP</sequence>
<organism evidence="1 2">
    <name type="scientific">Streptomyces nigrescens</name>
    <dbReference type="NCBI Taxonomy" id="1920"/>
    <lineage>
        <taxon>Bacteria</taxon>
        <taxon>Bacillati</taxon>
        <taxon>Actinomycetota</taxon>
        <taxon>Actinomycetes</taxon>
        <taxon>Kitasatosporales</taxon>
        <taxon>Streptomycetaceae</taxon>
        <taxon>Streptomyces</taxon>
    </lineage>
</organism>
<dbReference type="EMBL" id="AP026074">
    <property type="protein sequence ID" value="BDM74662.1"/>
    <property type="molecule type" value="Genomic_DNA"/>
</dbReference>
<keyword evidence="2" id="KW-1185">Reference proteome</keyword>
<dbReference type="Proteomes" id="UP001059597">
    <property type="component" value="Plasmid SNP1"/>
</dbReference>
<keyword evidence="1" id="KW-0614">Plasmid</keyword>
<evidence type="ECO:0000313" key="1">
    <source>
        <dbReference type="EMBL" id="BDM74662.1"/>
    </source>
</evidence>
<name>A0ABM8A7D5_STRNI</name>
<accession>A0ABM8A7D5</accession>